<dbReference type="InterPro" id="IPR042233">
    <property type="entry name" value="Cell_div_ZapA_N"/>
</dbReference>
<evidence type="ECO:0000313" key="1">
    <source>
        <dbReference type="EMBL" id="SFB83402.1"/>
    </source>
</evidence>
<reference evidence="1 2" key="1">
    <citation type="submission" date="2016-10" db="EMBL/GenBank/DDBJ databases">
        <authorList>
            <person name="de Groot N.N."/>
        </authorList>
    </citation>
    <scope>NUCLEOTIDE SEQUENCE [LARGE SCALE GENOMIC DNA]</scope>
    <source>
        <strain evidence="1 2">DSM 6793</strain>
    </source>
</reference>
<dbReference type="GO" id="GO:0051301">
    <property type="term" value="P:cell division"/>
    <property type="evidence" value="ECO:0007669"/>
    <property type="project" value="UniProtKB-KW"/>
</dbReference>
<dbReference type="Proteomes" id="UP000199514">
    <property type="component" value="Unassembled WGS sequence"/>
</dbReference>
<organism evidence="1 2">
    <name type="scientific">Flexibacter flexilis DSM 6793</name>
    <dbReference type="NCBI Taxonomy" id="927664"/>
    <lineage>
        <taxon>Bacteria</taxon>
        <taxon>Pseudomonadati</taxon>
        <taxon>Bacteroidota</taxon>
        <taxon>Cytophagia</taxon>
        <taxon>Cytophagales</taxon>
        <taxon>Flexibacteraceae</taxon>
        <taxon>Flexibacter</taxon>
    </lineage>
</organism>
<keyword evidence="1" id="KW-0131">Cell cycle</keyword>
<dbReference type="RefSeq" id="WP_091507307.1">
    <property type="nucleotide sequence ID" value="NZ_FOLE01000001.1"/>
</dbReference>
<dbReference type="EMBL" id="FOLE01000001">
    <property type="protein sequence ID" value="SFB83402.1"/>
    <property type="molecule type" value="Genomic_DNA"/>
</dbReference>
<dbReference type="STRING" id="927664.SAMN05421780_101686"/>
<accession>A0A1I1E9Z3</accession>
<dbReference type="Gene3D" id="3.30.160.880">
    <property type="entry name" value="Cell division protein ZapA protomer, N-terminal domain"/>
    <property type="match status" value="1"/>
</dbReference>
<dbReference type="SUPFAM" id="SSF102829">
    <property type="entry name" value="Cell division protein ZapA-like"/>
    <property type="match status" value="1"/>
</dbReference>
<evidence type="ECO:0000313" key="2">
    <source>
        <dbReference type="Proteomes" id="UP000199514"/>
    </source>
</evidence>
<keyword evidence="1" id="KW-0132">Cell division</keyword>
<dbReference type="Pfam" id="PF05164">
    <property type="entry name" value="ZapA"/>
    <property type="match status" value="1"/>
</dbReference>
<protein>
    <submittedName>
        <fullName evidence="1">Cell division protein ZapA</fullName>
    </submittedName>
</protein>
<dbReference type="AlphaFoldDB" id="A0A1I1E9Z3"/>
<dbReference type="InterPro" id="IPR036192">
    <property type="entry name" value="Cell_div_ZapA-like_sf"/>
</dbReference>
<sequence>MAVISIKIKIADREYPMKVEASEEEYIRRAAKQLNEAIVEYRERFGISDKLDILAMVAFDALADKIRTDNELTNTYKQLNGALAQLDAQISRELE</sequence>
<dbReference type="OrthoDB" id="1495773at2"/>
<name>A0A1I1E9Z3_9BACT</name>
<gene>
    <name evidence="1" type="ORF">SAMN05421780_101686</name>
</gene>
<proteinExistence type="predicted"/>
<dbReference type="InterPro" id="IPR007838">
    <property type="entry name" value="Cell_div_ZapA-like"/>
</dbReference>
<keyword evidence="2" id="KW-1185">Reference proteome</keyword>